<sequence length="39" mass="4328">MPACWLSRSGVGAIDRAQVREPHPNPSPEGEGLYWAVHR</sequence>
<dbReference type="AlphaFoldDB" id="A0A1Y5PMZ0"/>
<dbReference type="KEGG" id="sphu:SPPYR_0211"/>
<dbReference type="EMBL" id="LT598653">
    <property type="protein sequence ID" value="SBV31331.1"/>
    <property type="molecule type" value="Genomic_DNA"/>
</dbReference>
<protein>
    <submittedName>
        <fullName evidence="2">Uncharacterized protein</fullName>
    </submittedName>
</protein>
<name>A0A1Y5PMZ0_9SPHN</name>
<organism evidence="2">
    <name type="scientific">uncultured Sphingopyxis sp</name>
    <dbReference type="NCBI Taxonomy" id="310581"/>
    <lineage>
        <taxon>Bacteria</taxon>
        <taxon>Pseudomonadati</taxon>
        <taxon>Pseudomonadota</taxon>
        <taxon>Alphaproteobacteria</taxon>
        <taxon>Sphingomonadales</taxon>
        <taxon>Sphingomonadaceae</taxon>
        <taxon>Sphingopyxis</taxon>
        <taxon>environmental samples</taxon>
    </lineage>
</organism>
<reference evidence="2" key="1">
    <citation type="submission" date="2016-03" db="EMBL/GenBank/DDBJ databases">
        <authorList>
            <person name="Ploux O."/>
        </authorList>
    </citation>
    <scope>NUCLEOTIDE SEQUENCE</scope>
    <source>
        <strain evidence="2">UC10</strain>
    </source>
</reference>
<proteinExistence type="predicted"/>
<evidence type="ECO:0000256" key="1">
    <source>
        <dbReference type="SAM" id="MobiDB-lite"/>
    </source>
</evidence>
<accession>A0A1Y5PMZ0</accession>
<evidence type="ECO:0000313" key="2">
    <source>
        <dbReference type="EMBL" id="SBV31331.1"/>
    </source>
</evidence>
<feature type="region of interest" description="Disordered" evidence="1">
    <location>
        <begin position="18"/>
        <end position="39"/>
    </location>
</feature>
<gene>
    <name evidence="2" type="ORF">SPPYR_0211</name>
</gene>